<feature type="region of interest" description="Disordered" evidence="1">
    <location>
        <begin position="84"/>
        <end position="124"/>
    </location>
</feature>
<dbReference type="RefSeq" id="WP_089954974.1">
    <property type="nucleotide sequence ID" value="NZ_FNAV01000002.1"/>
</dbReference>
<dbReference type="Proteomes" id="UP000198994">
    <property type="component" value="Unassembled WGS sequence"/>
</dbReference>
<evidence type="ECO:0000313" key="3">
    <source>
        <dbReference type="Proteomes" id="UP000198994"/>
    </source>
</evidence>
<dbReference type="AlphaFoldDB" id="A0A1G7BC66"/>
<reference evidence="3" key="1">
    <citation type="submission" date="2016-10" db="EMBL/GenBank/DDBJ databases">
        <authorList>
            <person name="Varghese N."/>
            <person name="Submissions S."/>
        </authorList>
    </citation>
    <scope>NUCLEOTIDE SEQUENCE [LARGE SCALE GENOMIC DNA]</scope>
    <source>
        <strain evidence="3">DSM 10146</strain>
    </source>
</reference>
<accession>A0A1G7BC66</accession>
<protein>
    <recommendedName>
        <fullName evidence="4">DUF1697 domain-containing protein</fullName>
    </recommendedName>
</protein>
<name>A0A1G7BC66_9RHOB</name>
<feature type="compositionally biased region" description="Basic residues" evidence="1">
    <location>
        <begin position="97"/>
        <end position="111"/>
    </location>
</feature>
<organism evidence="2 3">
    <name type="scientific">Salipiger thiooxidans</name>
    <dbReference type="NCBI Taxonomy" id="282683"/>
    <lineage>
        <taxon>Bacteria</taxon>
        <taxon>Pseudomonadati</taxon>
        <taxon>Pseudomonadota</taxon>
        <taxon>Alphaproteobacteria</taxon>
        <taxon>Rhodobacterales</taxon>
        <taxon>Roseobacteraceae</taxon>
        <taxon>Salipiger</taxon>
    </lineage>
</organism>
<dbReference type="EMBL" id="FNAV01000002">
    <property type="protein sequence ID" value="SDE23815.1"/>
    <property type="molecule type" value="Genomic_DNA"/>
</dbReference>
<dbReference type="PANTHER" id="PTHR36439:SF1">
    <property type="entry name" value="DUF1697 DOMAIN-CONTAINING PROTEIN"/>
    <property type="match status" value="1"/>
</dbReference>
<dbReference type="STRING" id="282683.SAMN04488105_10242"/>
<dbReference type="Gene3D" id="3.30.70.1280">
    <property type="entry name" value="SP0830-like domains"/>
    <property type="match status" value="1"/>
</dbReference>
<keyword evidence="3" id="KW-1185">Reference proteome</keyword>
<dbReference type="Pfam" id="PF08002">
    <property type="entry name" value="DUF1697"/>
    <property type="match status" value="1"/>
</dbReference>
<sequence>MTRVTRLRGINMGGANAPPMKELRGLCDTLGWRDVESCVSSGNLVFDADDKPEAQAGALREAIRAARGLDMPVLVLTEPRPRRLPLYTGRPGARPRGFPRRRARARPRARARSAEATVPGWAVA</sequence>
<dbReference type="PANTHER" id="PTHR36439">
    <property type="entry name" value="BLL4334 PROTEIN"/>
    <property type="match status" value="1"/>
</dbReference>
<dbReference type="InterPro" id="IPR012545">
    <property type="entry name" value="DUF1697"/>
</dbReference>
<evidence type="ECO:0008006" key="4">
    <source>
        <dbReference type="Google" id="ProtNLM"/>
    </source>
</evidence>
<gene>
    <name evidence="2" type="ORF">SAMN04488105_10242</name>
</gene>
<dbReference type="OrthoDB" id="9806494at2"/>
<proteinExistence type="predicted"/>
<evidence type="ECO:0000313" key="2">
    <source>
        <dbReference type="EMBL" id="SDE23815.1"/>
    </source>
</evidence>
<evidence type="ECO:0000256" key="1">
    <source>
        <dbReference type="SAM" id="MobiDB-lite"/>
    </source>
</evidence>
<dbReference type="SUPFAM" id="SSF160379">
    <property type="entry name" value="SP0830-like"/>
    <property type="match status" value="1"/>
</dbReference>